<sequence>MGWWLRPWHPEDAGSDRFPKPGQVPTTWVHLAHHVTVAASWIGVAVFVPGQLPSLALTFGMFLYADAYSAVLHAFFDKPEALSLPALGHSAQGFQMHHDHPIASTRDQGLYRLFSDTVKIQWITGSCALMFASHTALTLRVVALKWAMCAYGTQLAHYWSHSPPSERPLYVRVLQRCHILLPQQHHRVHHQPPYNRNFGIVSGLCNPLLDPMLRGMPFRLLFALWTVLTLFDVTIIQVILCRLPFA</sequence>
<evidence type="ECO:0000259" key="7">
    <source>
        <dbReference type="Pfam" id="PF10520"/>
    </source>
</evidence>
<dbReference type="InterPro" id="IPR052864">
    <property type="entry name" value="Chloroplast_FAD_CarF"/>
</dbReference>
<evidence type="ECO:0000256" key="6">
    <source>
        <dbReference type="SAM" id="Phobius"/>
    </source>
</evidence>
<dbReference type="PANTHER" id="PTHR48140:SF1">
    <property type="entry name" value="FATTY ACID DESATURASE 4, CHLOROPLASTIC-RELATED"/>
    <property type="match status" value="1"/>
</dbReference>
<dbReference type="EMBL" id="CAUYUJ010014216">
    <property type="protein sequence ID" value="CAK0838350.1"/>
    <property type="molecule type" value="Genomic_DNA"/>
</dbReference>
<feature type="transmembrane region" description="Helical" evidence="6">
    <location>
        <begin position="220"/>
        <end position="240"/>
    </location>
</feature>
<proteinExistence type="inferred from homology"/>
<comment type="subcellular location">
    <subcellularLocation>
        <location evidence="1">Membrane</location>
        <topology evidence="1">Multi-pass membrane protein</topology>
    </subcellularLocation>
</comment>
<evidence type="ECO:0000256" key="1">
    <source>
        <dbReference type="ARBA" id="ARBA00004141"/>
    </source>
</evidence>
<evidence type="ECO:0000256" key="3">
    <source>
        <dbReference type="ARBA" id="ARBA00022692"/>
    </source>
</evidence>
<feature type="transmembrane region" description="Helical" evidence="6">
    <location>
        <begin position="55"/>
        <end position="76"/>
    </location>
</feature>
<evidence type="ECO:0000313" key="9">
    <source>
        <dbReference type="Proteomes" id="UP001189429"/>
    </source>
</evidence>
<feature type="transmembrane region" description="Helical" evidence="6">
    <location>
        <begin position="120"/>
        <end position="139"/>
    </location>
</feature>
<evidence type="ECO:0000313" key="8">
    <source>
        <dbReference type="EMBL" id="CAK0838350.1"/>
    </source>
</evidence>
<gene>
    <name evidence="8" type="ORF">PCOR1329_LOCUS34318</name>
</gene>
<keyword evidence="4 6" id="KW-1133">Transmembrane helix</keyword>
<keyword evidence="9" id="KW-1185">Reference proteome</keyword>
<evidence type="ECO:0000256" key="4">
    <source>
        <dbReference type="ARBA" id="ARBA00022989"/>
    </source>
</evidence>
<evidence type="ECO:0000256" key="2">
    <source>
        <dbReference type="ARBA" id="ARBA00007620"/>
    </source>
</evidence>
<keyword evidence="5 6" id="KW-0472">Membrane</keyword>
<reference evidence="8" key="1">
    <citation type="submission" date="2023-10" db="EMBL/GenBank/DDBJ databases">
        <authorList>
            <person name="Chen Y."/>
            <person name="Shah S."/>
            <person name="Dougan E. K."/>
            <person name="Thang M."/>
            <person name="Chan C."/>
        </authorList>
    </citation>
    <scope>NUCLEOTIDE SEQUENCE [LARGE SCALE GENOMIC DNA]</scope>
</reference>
<dbReference type="Pfam" id="PF10520">
    <property type="entry name" value="Lipid_desat"/>
    <property type="match status" value="1"/>
</dbReference>
<name>A0ABN9T0A6_9DINO</name>
<comment type="similarity">
    <text evidence="2">Belongs to the fatty acid desaturase CarF family.</text>
</comment>
<accession>A0ABN9T0A6</accession>
<feature type="domain" description="Lipid desaturase" evidence="7">
    <location>
        <begin position="63"/>
        <end position="211"/>
    </location>
</feature>
<evidence type="ECO:0000256" key="5">
    <source>
        <dbReference type="ARBA" id="ARBA00023136"/>
    </source>
</evidence>
<dbReference type="InterPro" id="IPR019547">
    <property type="entry name" value="Lipid_desat"/>
</dbReference>
<keyword evidence="3 6" id="KW-0812">Transmembrane</keyword>
<comment type="caution">
    <text evidence="8">The sequence shown here is derived from an EMBL/GenBank/DDBJ whole genome shotgun (WGS) entry which is preliminary data.</text>
</comment>
<dbReference type="Proteomes" id="UP001189429">
    <property type="component" value="Unassembled WGS sequence"/>
</dbReference>
<dbReference type="PANTHER" id="PTHR48140">
    <property type="entry name" value="FATTY ACID DESATURASE 4, CHLOROPLASTIC-RELATED"/>
    <property type="match status" value="1"/>
</dbReference>
<feature type="transmembrane region" description="Helical" evidence="6">
    <location>
        <begin position="28"/>
        <end position="48"/>
    </location>
</feature>
<organism evidence="8 9">
    <name type="scientific">Prorocentrum cordatum</name>
    <dbReference type="NCBI Taxonomy" id="2364126"/>
    <lineage>
        <taxon>Eukaryota</taxon>
        <taxon>Sar</taxon>
        <taxon>Alveolata</taxon>
        <taxon>Dinophyceae</taxon>
        <taxon>Prorocentrales</taxon>
        <taxon>Prorocentraceae</taxon>
        <taxon>Prorocentrum</taxon>
    </lineage>
</organism>
<protein>
    <recommendedName>
        <fullName evidence="7">Lipid desaturase domain-containing protein</fullName>
    </recommendedName>
</protein>